<reference evidence="2 3" key="1">
    <citation type="submission" date="2015-08" db="EMBL/GenBank/DDBJ databases">
        <authorList>
            <person name="Babu N.S."/>
            <person name="Beckwith C.J."/>
            <person name="Beseler K.G."/>
            <person name="Brison A."/>
            <person name="Carone J.V."/>
            <person name="Caskin T.P."/>
            <person name="Diamond M."/>
            <person name="Durham M.E."/>
            <person name="Foxe J.M."/>
            <person name="Go M."/>
            <person name="Henderson B.A."/>
            <person name="Jones I.B."/>
            <person name="McGettigan J.A."/>
            <person name="Micheletti S.J."/>
            <person name="Nasrallah M.E."/>
            <person name="Ortiz D."/>
            <person name="Piller C.R."/>
            <person name="Privatt S.R."/>
            <person name="Schneider S.L."/>
            <person name="Sharp S."/>
            <person name="Smith T.C."/>
            <person name="Stanton J.D."/>
            <person name="Ullery H.E."/>
            <person name="Wilson R.J."/>
            <person name="Serrano M.G."/>
            <person name="Buck G."/>
            <person name="Lee V."/>
            <person name="Wang Y."/>
            <person name="Carvalho R."/>
            <person name="Voegtly L."/>
            <person name="Shi R."/>
            <person name="Duckworth R."/>
            <person name="Johnson A."/>
            <person name="Loviza R."/>
            <person name="Walstead R."/>
            <person name="Shah Z."/>
            <person name="Kiflezghi M."/>
            <person name="Wade K."/>
            <person name="Ball S.L."/>
            <person name="Bradley K.W."/>
            <person name="Asai D.J."/>
            <person name="Bowman C.A."/>
            <person name="Russell D.A."/>
            <person name="Pope W.H."/>
            <person name="Jacobs-Sera D."/>
            <person name="Hendrix R.W."/>
            <person name="Hatfull G.F."/>
        </authorList>
    </citation>
    <scope>NUCLEOTIDE SEQUENCE [LARGE SCALE GENOMIC DNA]</scope>
    <source>
        <strain evidence="2 3">DSM 27648</strain>
    </source>
</reference>
<proteinExistence type="predicted"/>
<sequence>MRCPNAAGVRPTEREAIRKFRNFAAAQKQRSDSTDGSVMHEA</sequence>
<feature type="region of interest" description="Disordered" evidence="1">
    <location>
        <begin position="23"/>
        <end position="42"/>
    </location>
</feature>
<protein>
    <submittedName>
        <fullName evidence="2">Uncharacterized protein</fullName>
    </submittedName>
</protein>
<evidence type="ECO:0000256" key="1">
    <source>
        <dbReference type="SAM" id="MobiDB-lite"/>
    </source>
</evidence>
<dbReference type="EMBL" id="CP012333">
    <property type="protein sequence ID" value="AKU93720.1"/>
    <property type="molecule type" value="Genomic_DNA"/>
</dbReference>
<gene>
    <name evidence="2" type="ORF">AKJ09_00384</name>
</gene>
<keyword evidence="3" id="KW-1185">Reference proteome</keyword>
<evidence type="ECO:0000313" key="2">
    <source>
        <dbReference type="EMBL" id="AKU93720.1"/>
    </source>
</evidence>
<dbReference type="AlphaFoldDB" id="A0A0K1PJM9"/>
<dbReference type="KEGG" id="llu:AKJ09_00384"/>
<accession>A0A0K1PJM9</accession>
<dbReference type="Proteomes" id="UP000064967">
    <property type="component" value="Chromosome"/>
</dbReference>
<feature type="compositionally biased region" description="Basic and acidic residues" evidence="1">
    <location>
        <begin position="29"/>
        <end position="42"/>
    </location>
</feature>
<organism evidence="2 3">
    <name type="scientific">Labilithrix luteola</name>
    <dbReference type="NCBI Taxonomy" id="1391654"/>
    <lineage>
        <taxon>Bacteria</taxon>
        <taxon>Pseudomonadati</taxon>
        <taxon>Myxococcota</taxon>
        <taxon>Polyangia</taxon>
        <taxon>Polyangiales</taxon>
        <taxon>Labilitrichaceae</taxon>
        <taxon>Labilithrix</taxon>
    </lineage>
</organism>
<name>A0A0K1PJM9_9BACT</name>
<evidence type="ECO:0000313" key="3">
    <source>
        <dbReference type="Proteomes" id="UP000064967"/>
    </source>
</evidence>